<reference evidence="2 3" key="1">
    <citation type="submission" date="2022-10" db="EMBL/GenBank/DDBJ databases">
        <title>Draft genome sequence of Streptomyces sp. YSPA8.</title>
        <authorList>
            <person name="Moriuchi R."/>
            <person name="Dohra H."/>
            <person name="Yamamura H."/>
            <person name="Kodani S."/>
        </authorList>
    </citation>
    <scope>NUCLEOTIDE SEQUENCE [LARGE SCALE GENOMIC DNA]</scope>
    <source>
        <strain evidence="2 3">YSPA8</strain>
    </source>
</reference>
<accession>A0ABQ5NUE5</accession>
<comment type="caution">
    <text evidence="2">The sequence shown here is derived from an EMBL/GenBank/DDBJ whole genome shotgun (WGS) entry which is preliminary data.</text>
</comment>
<gene>
    <name evidence="2" type="ORF">SYYSPA8_06000</name>
</gene>
<evidence type="ECO:0000313" key="3">
    <source>
        <dbReference type="Proteomes" id="UP001291653"/>
    </source>
</evidence>
<dbReference type="InterPro" id="IPR004323">
    <property type="entry name" value="Ion_tolerance_CutA"/>
</dbReference>
<dbReference type="SUPFAM" id="SSF54913">
    <property type="entry name" value="GlnB-like"/>
    <property type="match status" value="1"/>
</dbReference>
<dbReference type="InterPro" id="IPR015867">
    <property type="entry name" value="N-reg_PII/ATP_PRibTrfase_C"/>
</dbReference>
<dbReference type="Pfam" id="PF03091">
    <property type="entry name" value="CutA1"/>
    <property type="match status" value="1"/>
</dbReference>
<name>A0ABQ5NUE5_9ACTN</name>
<keyword evidence="3" id="KW-1185">Reference proteome</keyword>
<evidence type="ECO:0008006" key="4">
    <source>
        <dbReference type="Google" id="ProtNLM"/>
    </source>
</evidence>
<dbReference type="Gene3D" id="3.30.70.120">
    <property type="match status" value="1"/>
</dbReference>
<dbReference type="PANTHER" id="PTHR23419:SF8">
    <property type="entry name" value="FI09726P"/>
    <property type="match status" value="1"/>
</dbReference>
<dbReference type="InterPro" id="IPR011322">
    <property type="entry name" value="N-reg_PII-like_a/b"/>
</dbReference>
<organism evidence="2 3">
    <name type="scientific">Streptomyces yaizuensis</name>
    <dbReference type="NCBI Taxonomy" id="2989713"/>
    <lineage>
        <taxon>Bacteria</taxon>
        <taxon>Bacillati</taxon>
        <taxon>Actinomycetota</taxon>
        <taxon>Actinomycetes</taxon>
        <taxon>Kitasatosporales</taxon>
        <taxon>Streptomycetaceae</taxon>
        <taxon>Streptomyces</taxon>
    </lineage>
</organism>
<dbReference type="RefSeq" id="WP_323445902.1">
    <property type="nucleotide sequence ID" value="NZ_BSBI01000002.1"/>
</dbReference>
<sequence length="135" mass="14724">MAPSPEPAAHPDHSTGTTAALTVLTTTDSPEGAQELARAAVAARLAACAQISAPVTSVYRWRGEIRTDEEWQILFKTTHERYPELESLLLAEHPYATPEIIATDVVRGSAAYLDWIVAETRETRETPGDQEPDTP</sequence>
<comment type="similarity">
    <text evidence="1">Belongs to the CutA family.</text>
</comment>
<dbReference type="PANTHER" id="PTHR23419">
    <property type="entry name" value="DIVALENT CATION TOLERANCE CUTA-RELATED"/>
    <property type="match status" value="1"/>
</dbReference>
<dbReference type="EMBL" id="BSBI01000002">
    <property type="protein sequence ID" value="GLF93819.1"/>
    <property type="molecule type" value="Genomic_DNA"/>
</dbReference>
<proteinExistence type="inferred from homology"/>
<evidence type="ECO:0000313" key="2">
    <source>
        <dbReference type="EMBL" id="GLF93819.1"/>
    </source>
</evidence>
<evidence type="ECO:0000256" key="1">
    <source>
        <dbReference type="ARBA" id="ARBA00010169"/>
    </source>
</evidence>
<protein>
    <recommendedName>
        <fullName evidence="4">Divalent-cation tolerance protein CutA</fullName>
    </recommendedName>
</protein>
<dbReference type="Proteomes" id="UP001291653">
    <property type="component" value="Unassembled WGS sequence"/>
</dbReference>